<keyword evidence="8" id="KW-1185">Reference proteome</keyword>
<dbReference type="InterPro" id="IPR050731">
    <property type="entry name" value="HRD1_E3_ubiq-ligases"/>
</dbReference>
<feature type="compositionally biased region" description="Polar residues" evidence="5">
    <location>
        <begin position="175"/>
        <end position="188"/>
    </location>
</feature>
<evidence type="ECO:0000259" key="6">
    <source>
        <dbReference type="PROSITE" id="PS50089"/>
    </source>
</evidence>
<dbReference type="InterPro" id="IPR013083">
    <property type="entry name" value="Znf_RING/FYVE/PHD"/>
</dbReference>
<dbReference type="GO" id="GO:0008270">
    <property type="term" value="F:zinc ion binding"/>
    <property type="evidence" value="ECO:0007669"/>
    <property type="project" value="UniProtKB-KW"/>
</dbReference>
<protein>
    <recommendedName>
        <fullName evidence="6">RING-type domain-containing protein</fullName>
    </recommendedName>
</protein>
<sequence length="222" mass="26222">MAQQPTFEPPSMAPNVSTDRSTQLYFFEKFLSTQVLPTTANDPPEDSTCPICYDEYNQDRHAAMRIHRAQCRHVFGSSCLNKWFQHRNNPNNEYLVNLCPFCREEWFLYERRSRSTTSSLETQDYNGAPSSGFSSFDRIHDRWRIQGIVSRPSSESHMEESVATEQEEERPHRPSLNQNRGLLSQLQRASHLRNWEQRETWRSPESPNVPRGRQNNEKRWTR</sequence>
<evidence type="ECO:0000256" key="2">
    <source>
        <dbReference type="ARBA" id="ARBA00022771"/>
    </source>
</evidence>
<dbReference type="GO" id="GO:0012505">
    <property type="term" value="C:endomembrane system"/>
    <property type="evidence" value="ECO:0007669"/>
    <property type="project" value="TreeGrafter"/>
</dbReference>
<dbReference type="GO" id="GO:0061630">
    <property type="term" value="F:ubiquitin protein ligase activity"/>
    <property type="evidence" value="ECO:0007669"/>
    <property type="project" value="TreeGrafter"/>
</dbReference>
<evidence type="ECO:0000313" key="8">
    <source>
        <dbReference type="Proteomes" id="UP000481861"/>
    </source>
</evidence>
<keyword evidence="2 4" id="KW-0863">Zinc-finger</keyword>
<dbReference type="PANTHER" id="PTHR22763:SF162">
    <property type="entry name" value="TRANSMEMBRANE E3 UBIQUITIN-PROTEIN LIGASE 1"/>
    <property type="match status" value="1"/>
</dbReference>
<dbReference type="PROSITE" id="PS50089">
    <property type="entry name" value="ZF_RING_2"/>
    <property type="match status" value="1"/>
</dbReference>
<evidence type="ECO:0000256" key="3">
    <source>
        <dbReference type="ARBA" id="ARBA00022833"/>
    </source>
</evidence>
<proteinExistence type="predicted"/>
<feature type="domain" description="RING-type" evidence="6">
    <location>
        <begin position="49"/>
        <end position="103"/>
    </location>
</feature>
<keyword evidence="3" id="KW-0862">Zinc</keyword>
<organism evidence="7 8">
    <name type="scientific">Massariosphaeria phaeospora</name>
    <dbReference type="NCBI Taxonomy" id="100035"/>
    <lineage>
        <taxon>Eukaryota</taxon>
        <taxon>Fungi</taxon>
        <taxon>Dikarya</taxon>
        <taxon>Ascomycota</taxon>
        <taxon>Pezizomycotina</taxon>
        <taxon>Dothideomycetes</taxon>
        <taxon>Pleosporomycetidae</taxon>
        <taxon>Pleosporales</taxon>
        <taxon>Pleosporales incertae sedis</taxon>
        <taxon>Massariosphaeria</taxon>
    </lineage>
</organism>
<dbReference type="Pfam" id="PF13639">
    <property type="entry name" value="zf-RING_2"/>
    <property type="match status" value="1"/>
</dbReference>
<evidence type="ECO:0000313" key="7">
    <source>
        <dbReference type="EMBL" id="KAF2873905.1"/>
    </source>
</evidence>
<comment type="caution">
    <text evidence="7">The sequence shown here is derived from an EMBL/GenBank/DDBJ whole genome shotgun (WGS) entry which is preliminary data.</text>
</comment>
<dbReference type="SMART" id="SM00184">
    <property type="entry name" value="RING"/>
    <property type="match status" value="1"/>
</dbReference>
<feature type="region of interest" description="Disordered" evidence="5">
    <location>
        <begin position="149"/>
        <end position="222"/>
    </location>
</feature>
<evidence type="ECO:0000256" key="1">
    <source>
        <dbReference type="ARBA" id="ARBA00022723"/>
    </source>
</evidence>
<dbReference type="OrthoDB" id="3751080at2759"/>
<name>A0A7C8MSG0_9PLEO</name>
<keyword evidence="1" id="KW-0479">Metal-binding</keyword>
<evidence type="ECO:0000256" key="5">
    <source>
        <dbReference type="SAM" id="MobiDB-lite"/>
    </source>
</evidence>
<dbReference type="PANTHER" id="PTHR22763">
    <property type="entry name" value="RING ZINC FINGER PROTEIN"/>
    <property type="match status" value="1"/>
</dbReference>
<reference evidence="7 8" key="1">
    <citation type="submission" date="2020-01" db="EMBL/GenBank/DDBJ databases">
        <authorList>
            <consortium name="DOE Joint Genome Institute"/>
            <person name="Haridas S."/>
            <person name="Albert R."/>
            <person name="Binder M."/>
            <person name="Bloem J."/>
            <person name="Labutti K."/>
            <person name="Salamov A."/>
            <person name="Andreopoulos B."/>
            <person name="Baker S.E."/>
            <person name="Barry K."/>
            <person name="Bills G."/>
            <person name="Bluhm B.H."/>
            <person name="Cannon C."/>
            <person name="Castanera R."/>
            <person name="Culley D.E."/>
            <person name="Daum C."/>
            <person name="Ezra D."/>
            <person name="Gonzalez J.B."/>
            <person name="Henrissat B."/>
            <person name="Kuo A."/>
            <person name="Liang C."/>
            <person name="Lipzen A."/>
            <person name="Lutzoni F."/>
            <person name="Magnuson J."/>
            <person name="Mondo S."/>
            <person name="Nolan M."/>
            <person name="Ohm R."/>
            <person name="Pangilinan J."/>
            <person name="Park H.-J.H."/>
            <person name="Ramirez L."/>
            <person name="Alfaro M."/>
            <person name="Sun H."/>
            <person name="Tritt A."/>
            <person name="Yoshinaga Y."/>
            <person name="Zwiers L.-H.L."/>
            <person name="Turgeon B.G."/>
            <person name="Goodwin S.B."/>
            <person name="Spatafora J.W."/>
            <person name="Crous P.W."/>
            <person name="Grigoriev I.V."/>
        </authorList>
    </citation>
    <scope>NUCLEOTIDE SEQUENCE [LARGE SCALE GENOMIC DNA]</scope>
    <source>
        <strain evidence="7 8">CBS 611.86</strain>
    </source>
</reference>
<dbReference type="GO" id="GO:0043161">
    <property type="term" value="P:proteasome-mediated ubiquitin-dependent protein catabolic process"/>
    <property type="evidence" value="ECO:0007669"/>
    <property type="project" value="TreeGrafter"/>
</dbReference>
<dbReference type="Gene3D" id="3.30.40.10">
    <property type="entry name" value="Zinc/RING finger domain, C3HC4 (zinc finger)"/>
    <property type="match status" value="1"/>
</dbReference>
<gene>
    <name evidence="7" type="ORF">BDV95DRAFT_593200</name>
</gene>
<dbReference type="AlphaFoldDB" id="A0A7C8MSG0"/>
<dbReference type="InterPro" id="IPR001841">
    <property type="entry name" value="Znf_RING"/>
</dbReference>
<accession>A0A7C8MSG0</accession>
<dbReference type="Proteomes" id="UP000481861">
    <property type="component" value="Unassembled WGS sequence"/>
</dbReference>
<dbReference type="EMBL" id="JAADJZ010000007">
    <property type="protein sequence ID" value="KAF2873905.1"/>
    <property type="molecule type" value="Genomic_DNA"/>
</dbReference>
<feature type="compositionally biased region" description="Basic and acidic residues" evidence="5">
    <location>
        <begin position="193"/>
        <end position="202"/>
    </location>
</feature>
<dbReference type="SUPFAM" id="SSF57850">
    <property type="entry name" value="RING/U-box"/>
    <property type="match status" value="1"/>
</dbReference>
<evidence type="ECO:0000256" key="4">
    <source>
        <dbReference type="PROSITE-ProRule" id="PRU00175"/>
    </source>
</evidence>